<feature type="transmembrane region" description="Helical" evidence="1">
    <location>
        <begin position="262"/>
        <end position="282"/>
    </location>
</feature>
<dbReference type="GO" id="GO:0016746">
    <property type="term" value="F:acyltransferase activity"/>
    <property type="evidence" value="ECO:0007669"/>
    <property type="project" value="UniProtKB-KW"/>
</dbReference>
<feature type="transmembrane region" description="Helical" evidence="1">
    <location>
        <begin position="294"/>
        <end position="314"/>
    </location>
</feature>
<comment type="caution">
    <text evidence="3">The sequence shown here is derived from an EMBL/GenBank/DDBJ whole genome shotgun (WGS) entry which is preliminary data.</text>
</comment>
<keyword evidence="1" id="KW-1133">Transmembrane helix</keyword>
<dbReference type="PANTHER" id="PTHR31061:SF24">
    <property type="entry name" value="LD22376P"/>
    <property type="match status" value="1"/>
</dbReference>
<evidence type="ECO:0000259" key="2">
    <source>
        <dbReference type="Pfam" id="PF16401"/>
    </source>
</evidence>
<feature type="transmembrane region" description="Helical" evidence="1">
    <location>
        <begin position="82"/>
        <end position="101"/>
    </location>
</feature>
<keyword evidence="3" id="KW-0808">Transferase</keyword>
<sequence>MQQLPRRLLSIDVLRAITMLLMIFVNDASGVKNIPEWIDHAPGKADAMGFADTIFPAFLFIVGLSLPFAIKNRINKGDPFTAILFYILIRSAALIIMGFFHVNLESYDSTTAVIPKALWAILITIAFFLIWLDYPETISKAKKYILSGLGIAILIAMAAIYKGRDDGEVTWMRPQWWGILGIIGWAYLICAVVYLLAKGKLKVLAPVLILFVAINIARHTGIIPKGIFLIGDASAICLTMGGIVISELYAMLVSSGKTQRMWLIFGLTGALLIIGGLLIRPYADGISKIRSTPAWIFICSGITILVFELMIYLVDVKGKKNWFSMIWPAGTSTLTCYLMPYFQVFLLMLFHISYPAVFNSGILGLARSMATAFILIALVGIMEKKRIRLKV</sequence>
<feature type="transmembrane region" description="Helical" evidence="1">
    <location>
        <begin position="113"/>
        <end position="132"/>
    </location>
</feature>
<feature type="transmembrane region" description="Helical" evidence="1">
    <location>
        <begin position="326"/>
        <end position="350"/>
    </location>
</feature>
<keyword evidence="1" id="KW-0812">Transmembrane</keyword>
<feature type="transmembrane region" description="Helical" evidence="1">
    <location>
        <begin position="176"/>
        <end position="196"/>
    </location>
</feature>
<dbReference type="EMBL" id="JAVDUU010000005">
    <property type="protein sequence ID" value="MDR6944885.1"/>
    <property type="molecule type" value="Genomic_DNA"/>
</dbReference>
<keyword evidence="4" id="KW-1185">Reference proteome</keyword>
<dbReference type="RefSeq" id="WP_310101888.1">
    <property type="nucleotide sequence ID" value="NZ_JAVDUU010000005.1"/>
</dbReference>
<accession>A0ABU1TI35</accession>
<dbReference type="PANTHER" id="PTHR31061">
    <property type="entry name" value="LD22376P"/>
    <property type="match status" value="1"/>
</dbReference>
<dbReference type="Proteomes" id="UP001247620">
    <property type="component" value="Unassembled WGS sequence"/>
</dbReference>
<evidence type="ECO:0000256" key="1">
    <source>
        <dbReference type="SAM" id="Phobius"/>
    </source>
</evidence>
<feature type="transmembrane region" description="Helical" evidence="1">
    <location>
        <begin position="12"/>
        <end position="29"/>
    </location>
</feature>
<evidence type="ECO:0000313" key="3">
    <source>
        <dbReference type="EMBL" id="MDR6944885.1"/>
    </source>
</evidence>
<protein>
    <submittedName>
        <fullName evidence="3">Acyltransferase</fullName>
    </submittedName>
</protein>
<feature type="domain" description="DUF5009" evidence="2">
    <location>
        <begin position="10"/>
        <end position="222"/>
    </location>
</feature>
<keyword evidence="3" id="KW-0012">Acyltransferase</keyword>
<proteinExistence type="predicted"/>
<feature type="transmembrane region" description="Helical" evidence="1">
    <location>
        <begin position="227"/>
        <end position="250"/>
    </location>
</feature>
<feature type="transmembrane region" description="Helical" evidence="1">
    <location>
        <begin position="49"/>
        <end position="70"/>
    </location>
</feature>
<dbReference type="InterPro" id="IPR032176">
    <property type="entry name" value="DUF5009"/>
</dbReference>
<feature type="transmembrane region" description="Helical" evidence="1">
    <location>
        <begin position="203"/>
        <end position="221"/>
    </location>
</feature>
<gene>
    <name evidence="3" type="ORF">J2W55_004753</name>
</gene>
<keyword evidence="1" id="KW-0472">Membrane</keyword>
<reference evidence="3 4" key="1">
    <citation type="submission" date="2023-07" db="EMBL/GenBank/DDBJ databases">
        <title>Sorghum-associated microbial communities from plants grown in Nebraska, USA.</title>
        <authorList>
            <person name="Schachtman D."/>
        </authorList>
    </citation>
    <scope>NUCLEOTIDE SEQUENCE [LARGE SCALE GENOMIC DNA]</scope>
    <source>
        <strain evidence="3 4">3262</strain>
    </source>
</reference>
<evidence type="ECO:0000313" key="4">
    <source>
        <dbReference type="Proteomes" id="UP001247620"/>
    </source>
</evidence>
<feature type="transmembrane region" description="Helical" evidence="1">
    <location>
        <begin position="144"/>
        <end position="161"/>
    </location>
</feature>
<dbReference type="Pfam" id="PF16401">
    <property type="entry name" value="DUF5009"/>
    <property type="match status" value="1"/>
</dbReference>
<feature type="transmembrane region" description="Helical" evidence="1">
    <location>
        <begin position="362"/>
        <end position="382"/>
    </location>
</feature>
<name>A0ABU1TI35_9SPHI</name>
<organism evidence="3 4">
    <name type="scientific">Mucilaginibacter pocheonensis</name>
    <dbReference type="NCBI Taxonomy" id="398050"/>
    <lineage>
        <taxon>Bacteria</taxon>
        <taxon>Pseudomonadati</taxon>
        <taxon>Bacteroidota</taxon>
        <taxon>Sphingobacteriia</taxon>
        <taxon>Sphingobacteriales</taxon>
        <taxon>Sphingobacteriaceae</taxon>
        <taxon>Mucilaginibacter</taxon>
    </lineage>
</organism>